<keyword evidence="12" id="KW-1185">Reference proteome</keyword>
<dbReference type="InterPro" id="IPR003661">
    <property type="entry name" value="HisK_dim/P_dom"/>
</dbReference>
<keyword evidence="9" id="KW-1133">Transmembrane helix</keyword>
<keyword evidence="9" id="KW-0472">Membrane</keyword>
<accession>E6W4P6</accession>
<feature type="domain" description="Histidine kinase" evidence="10">
    <location>
        <begin position="286"/>
        <end position="500"/>
    </location>
</feature>
<feature type="transmembrane region" description="Helical" evidence="9">
    <location>
        <begin position="103"/>
        <end position="124"/>
    </location>
</feature>
<dbReference type="Pfam" id="PF00512">
    <property type="entry name" value="HisKA"/>
    <property type="match status" value="1"/>
</dbReference>
<keyword evidence="9" id="KW-0812">Transmembrane</keyword>
<dbReference type="Proteomes" id="UP000002572">
    <property type="component" value="Chromosome"/>
</dbReference>
<dbReference type="AlphaFoldDB" id="E6W4P6"/>
<evidence type="ECO:0000256" key="8">
    <source>
        <dbReference type="ARBA" id="ARBA00023012"/>
    </source>
</evidence>
<keyword evidence="7 11" id="KW-0067">ATP-binding</keyword>
<dbReference type="InParanoid" id="E6W4P6"/>
<comment type="catalytic activity">
    <reaction evidence="1">
        <text>ATP + protein L-histidine = ADP + protein N-phospho-L-histidine.</text>
        <dbReference type="EC" id="2.7.13.3"/>
    </reaction>
</comment>
<evidence type="ECO:0000256" key="3">
    <source>
        <dbReference type="ARBA" id="ARBA00022553"/>
    </source>
</evidence>
<keyword evidence="5" id="KW-0547">Nucleotide-binding</keyword>
<dbReference type="RefSeq" id="WP_013506990.1">
    <property type="nucleotide sequence ID" value="NC_014836.1"/>
</dbReference>
<dbReference type="CDD" id="cd00082">
    <property type="entry name" value="HisKA"/>
    <property type="match status" value="1"/>
</dbReference>
<dbReference type="InterPro" id="IPR003594">
    <property type="entry name" value="HATPase_dom"/>
</dbReference>
<dbReference type="PANTHER" id="PTHR43065">
    <property type="entry name" value="SENSOR HISTIDINE KINASE"/>
    <property type="match status" value="1"/>
</dbReference>
<dbReference type="PROSITE" id="PS50109">
    <property type="entry name" value="HIS_KIN"/>
    <property type="match status" value="1"/>
</dbReference>
<dbReference type="SUPFAM" id="SSF47384">
    <property type="entry name" value="Homodimeric domain of signal transducing histidine kinase"/>
    <property type="match status" value="1"/>
</dbReference>
<dbReference type="HOGENOM" id="CLU_046396_0_0_0"/>
<feature type="transmembrane region" description="Helical" evidence="9">
    <location>
        <begin position="136"/>
        <end position="153"/>
    </location>
</feature>
<evidence type="ECO:0000256" key="4">
    <source>
        <dbReference type="ARBA" id="ARBA00022679"/>
    </source>
</evidence>
<evidence type="ECO:0000256" key="9">
    <source>
        <dbReference type="SAM" id="Phobius"/>
    </source>
</evidence>
<proteinExistence type="predicted"/>
<evidence type="ECO:0000256" key="2">
    <source>
        <dbReference type="ARBA" id="ARBA00012438"/>
    </source>
</evidence>
<dbReference type="EC" id="2.7.13.3" evidence="2"/>
<gene>
    <name evidence="11" type="ordered locus">Selin_2404</name>
</gene>
<dbReference type="Gene3D" id="3.30.565.10">
    <property type="entry name" value="Histidine kinase-like ATPase, C-terminal domain"/>
    <property type="match status" value="1"/>
</dbReference>
<organism evidence="11 12">
    <name type="scientific">Desulfurispirillum indicum (strain ATCC BAA-1389 / DSM 22839 / S5)</name>
    <dbReference type="NCBI Taxonomy" id="653733"/>
    <lineage>
        <taxon>Bacteria</taxon>
        <taxon>Pseudomonadati</taxon>
        <taxon>Chrysiogenota</taxon>
        <taxon>Chrysiogenia</taxon>
        <taxon>Chrysiogenales</taxon>
        <taxon>Chrysiogenaceae</taxon>
        <taxon>Desulfurispirillum</taxon>
    </lineage>
</organism>
<dbReference type="eggNOG" id="COG4191">
    <property type="taxonomic scope" value="Bacteria"/>
</dbReference>
<dbReference type="InterPro" id="IPR005467">
    <property type="entry name" value="His_kinase_dom"/>
</dbReference>
<dbReference type="Gene3D" id="1.10.287.130">
    <property type="match status" value="1"/>
</dbReference>
<feature type="transmembrane region" description="Helical" evidence="9">
    <location>
        <begin position="37"/>
        <end position="54"/>
    </location>
</feature>
<name>E6W4P6_DESIS</name>
<keyword evidence="3" id="KW-0597">Phosphoprotein</keyword>
<evidence type="ECO:0000313" key="12">
    <source>
        <dbReference type="Proteomes" id="UP000002572"/>
    </source>
</evidence>
<dbReference type="PANTHER" id="PTHR43065:SF10">
    <property type="entry name" value="PEROXIDE STRESS-ACTIVATED HISTIDINE KINASE MAK3"/>
    <property type="match status" value="1"/>
</dbReference>
<dbReference type="SMART" id="SM00387">
    <property type="entry name" value="HATPase_c"/>
    <property type="match status" value="1"/>
</dbReference>
<dbReference type="SUPFAM" id="SSF55874">
    <property type="entry name" value="ATPase domain of HSP90 chaperone/DNA topoisomerase II/histidine kinase"/>
    <property type="match status" value="1"/>
</dbReference>
<feature type="transmembrane region" description="Helical" evidence="9">
    <location>
        <begin position="173"/>
        <end position="191"/>
    </location>
</feature>
<dbReference type="SMART" id="SM00388">
    <property type="entry name" value="HisKA"/>
    <property type="match status" value="1"/>
</dbReference>
<evidence type="ECO:0000259" key="10">
    <source>
        <dbReference type="PROSITE" id="PS50109"/>
    </source>
</evidence>
<evidence type="ECO:0000256" key="5">
    <source>
        <dbReference type="ARBA" id="ARBA00022741"/>
    </source>
</evidence>
<dbReference type="GO" id="GO:0005524">
    <property type="term" value="F:ATP binding"/>
    <property type="evidence" value="ECO:0007669"/>
    <property type="project" value="UniProtKB-KW"/>
</dbReference>
<dbReference type="KEGG" id="din:Selin_2404"/>
<keyword evidence="4" id="KW-0808">Transferase</keyword>
<protein>
    <recommendedName>
        <fullName evidence="2">histidine kinase</fullName>
        <ecNumber evidence="2">2.7.13.3</ecNumber>
    </recommendedName>
</protein>
<dbReference type="InterPro" id="IPR004358">
    <property type="entry name" value="Sig_transdc_His_kin-like_C"/>
</dbReference>
<dbReference type="GO" id="GO:0000155">
    <property type="term" value="F:phosphorelay sensor kinase activity"/>
    <property type="evidence" value="ECO:0007669"/>
    <property type="project" value="InterPro"/>
</dbReference>
<sequence>MSATINVFMLYLFYGLAFFTIGVAITSKQKRYSKLKIARHLWLLAAFAFIHGLHEWFELYLILQSQENISQQHAYLTWFQYSPQAQVCIPVEMTAGTYAYPNLVRIGIILLSYGFLLAFGLAILSSTRQVLRSISVIIPLLLFIGFAVTIQVADANCQSAEECRFILSRVRNFFGLPAGLISGIALILYSQQVVSISEKGARSLYWCGVSLIVYGVLTGAVPSGVTFTPLGIDVELLRAISGFVILHFLMQAMHIFDIEYHRMLESTLNKLAHSSKLASIGRMAAGVAHQINTPLTNISLGLDMLKKQARITMAPDDPQYSKCMNRIEAIERNLQKAAMVARELLLFSRQKETDFLPLNLNQVIMGACRQVEQQLKGYTVRYQLQKVPPMLGIPWKLEEIYVNLLNNAMDATPPGGTITLVTELDGKTIRSRIIDTGAGIASEHKAMLFDPFFTTKPEGKGTGLGLFICYGIIQMHNGNIAIESSLGKGTTVIMEFPAGDNC</sequence>
<dbReference type="OrthoDB" id="5400993at2"/>
<dbReference type="InterPro" id="IPR036890">
    <property type="entry name" value="HATPase_C_sf"/>
</dbReference>
<feature type="transmembrane region" description="Helical" evidence="9">
    <location>
        <begin position="203"/>
        <end position="224"/>
    </location>
</feature>
<dbReference type="Pfam" id="PF02518">
    <property type="entry name" value="HATPase_c"/>
    <property type="match status" value="1"/>
</dbReference>
<keyword evidence="6" id="KW-0418">Kinase</keyword>
<dbReference type="PRINTS" id="PR00344">
    <property type="entry name" value="BCTRLSENSOR"/>
</dbReference>
<evidence type="ECO:0000256" key="6">
    <source>
        <dbReference type="ARBA" id="ARBA00022777"/>
    </source>
</evidence>
<feature type="transmembrane region" description="Helical" evidence="9">
    <location>
        <begin position="6"/>
        <end position="25"/>
    </location>
</feature>
<evidence type="ECO:0000313" key="11">
    <source>
        <dbReference type="EMBL" id="ADU67119.1"/>
    </source>
</evidence>
<feature type="transmembrane region" description="Helical" evidence="9">
    <location>
        <begin position="236"/>
        <end position="256"/>
    </location>
</feature>
<dbReference type="InterPro" id="IPR036097">
    <property type="entry name" value="HisK_dim/P_sf"/>
</dbReference>
<evidence type="ECO:0000256" key="1">
    <source>
        <dbReference type="ARBA" id="ARBA00000085"/>
    </source>
</evidence>
<dbReference type="EMBL" id="CP002432">
    <property type="protein sequence ID" value="ADU67119.1"/>
    <property type="molecule type" value="Genomic_DNA"/>
</dbReference>
<dbReference type="STRING" id="653733.Selin_2404"/>
<reference evidence="11 12" key="1">
    <citation type="submission" date="2010-12" db="EMBL/GenBank/DDBJ databases">
        <title>Complete sequence of Desulfurispirillum indicum S5.</title>
        <authorList>
            <consortium name="US DOE Joint Genome Institute"/>
            <person name="Lucas S."/>
            <person name="Copeland A."/>
            <person name="Lapidus A."/>
            <person name="Cheng J.-F."/>
            <person name="Goodwin L."/>
            <person name="Pitluck S."/>
            <person name="Chertkov O."/>
            <person name="Held B."/>
            <person name="Detter J.C."/>
            <person name="Han C."/>
            <person name="Tapia R."/>
            <person name="Land M."/>
            <person name="Hauser L."/>
            <person name="Kyrpides N."/>
            <person name="Ivanova N."/>
            <person name="Mikhailova N."/>
            <person name="Haggblom M."/>
            <person name="Rauschenbach I."/>
            <person name="Bini E."/>
            <person name="Woyke T."/>
        </authorList>
    </citation>
    <scope>NUCLEOTIDE SEQUENCE [LARGE SCALE GENOMIC DNA]</scope>
    <source>
        <strain evidence="12">ATCC BAA-1389 / DSM 22839 / S5</strain>
    </source>
</reference>
<evidence type="ECO:0000256" key="7">
    <source>
        <dbReference type="ARBA" id="ARBA00022840"/>
    </source>
</evidence>
<keyword evidence="8" id="KW-0902">Two-component regulatory system</keyword>